<dbReference type="Proteomes" id="UP001152799">
    <property type="component" value="Chromosome 7"/>
</dbReference>
<proteinExistence type="predicted"/>
<accession>A0A9N9MY06</accession>
<evidence type="ECO:0000256" key="2">
    <source>
        <dbReference type="ARBA" id="ARBA00016807"/>
    </source>
</evidence>
<evidence type="ECO:0000256" key="1">
    <source>
        <dbReference type="ARBA" id="ARBA00011764"/>
    </source>
</evidence>
<dbReference type="Proteomes" id="UP001152799">
    <property type="component" value="Chromosome 5"/>
</dbReference>
<dbReference type="OrthoDB" id="6763911at2759"/>
<keyword evidence="4" id="KW-0804">Transcription</keyword>
<comment type="function">
    <text evidence="5">Involved in transvection phenomena (= synapsis-dependent gene expression), where the synaptic pairing of chromosomes carrying genes with which zeste interacts influences the expression of these genes. Zeste binds to DNA and stimulates transcription from a nearby promoter.</text>
</comment>
<keyword evidence="9" id="KW-1185">Reference proteome</keyword>
<organism evidence="7 9">
    <name type="scientific">Ceutorhynchus assimilis</name>
    <name type="common">cabbage seed weevil</name>
    <dbReference type="NCBI Taxonomy" id="467358"/>
    <lineage>
        <taxon>Eukaryota</taxon>
        <taxon>Metazoa</taxon>
        <taxon>Ecdysozoa</taxon>
        <taxon>Arthropoda</taxon>
        <taxon>Hexapoda</taxon>
        <taxon>Insecta</taxon>
        <taxon>Pterygota</taxon>
        <taxon>Neoptera</taxon>
        <taxon>Endopterygota</taxon>
        <taxon>Coleoptera</taxon>
        <taxon>Polyphaga</taxon>
        <taxon>Cucujiformia</taxon>
        <taxon>Curculionidae</taxon>
        <taxon>Ceutorhynchinae</taxon>
        <taxon>Ceutorhynchus</taxon>
    </lineage>
</organism>
<dbReference type="Pfam" id="PF13873">
    <property type="entry name" value="Myb_DNA-bind_5"/>
    <property type="match status" value="1"/>
</dbReference>
<dbReference type="EMBL" id="OU892281">
    <property type="protein sequence ID" value="CAG9769745.1"/>
    <property type="molecule type" value="Genomic_DNA"/>
</dbReference>
<comment type="subunit">
    <text evidence="1">Self-associates forming complexes of several hundred monomers.</text>
</comment>
<evidence type="ECO:0000313" key="7">
    <source>
        <dbReference type="EMBL" id="CAG9769745.1"/>
    </source>
</evidence>
<dbReference type="EMBL" id="OU892283">
    <property type="protein sequence ID" value="CAG9771438.1"/>
    <property type="molecule type" value="Genomic_DNA"/>
</dbReference>
<evidence type="ECO:0000313" key="9">
    <source>
        <dbReference type="Proteomes" id="UP001152799"/>
    </source>
</evidence>
<evidence type="ECO:0000256" key="5">
    <source>
        <dbReference type="ARBA" id="ARBA00025466"/>
    </source>
</evidence>
<dbReference type="AlphaFoldDB" id="A0A9N9MY06"/>
<evidence type="ECO:0000313" key="8">
    <source>
        <dbReference type="EMBL" id="CAG9771438.1"/>
    </source>
</evidence>
<protein>
    <recommendedName>
        <fullName evidence="2">Regulatory protein zeste</fullName>
    </recommendedName>
</protein>
<gene>
    <name evidence="7" type="ORF">CEUTPL_LOCUS10246</name>
    <name evidence="8" type="ORF">CEUTPL_LOCUS11870</name>
</gene>
<evidence type="ECO:0000256" key="4">
    <source>
        <dbReference type="ARBA" id="ARBA00023163"/>
    </source>
</evidence>
<feature type="domain" description="Myb/SANT-like DNA-binding" evidence="6">
    <location>
        <begin position="6"/>
        <end position="73"/>
    </location>
</feature>
<name>A0A9N9MY06_9CUCU</name>
<evidence type="ECO:0000256" key="3">
    <source>
        <dbReference type="ARBA" id="ARBA00023015"/>
    </source>
</evidence>
<sequence>MPPKKASSEQYKHLIDLIEKSDCIRWGKGTPEVKKNAWENIALQLNALGGVEKNGEGWKKAFTELKSHIKSKIRGEKNLNDTETKCAEIMGIFASCSGMAQVPELGLTVQNEIYQVDEKGFLVVEEPELPIVESDSEVEKNEQRVEVAQSAQSVADKIEETDKGKRPKQIFKKKSTKSTQSIRKLKTTVEQYEMYLHFKKFEHINEEEAFQQLCHQLNGEKNAPERSTANWKRIFSDWETKVKAKARRIHFEQELTGGGIPIIEILTNLEKKLLEILSKILIYGHPDIIELCFKRKNKFKKCTYKTKSRKTGIKYKTRLGESFELNPILLREFERILNCIKISLCILNDALENLMGALHIKQ</sequence>
<evidence type="ECO:0000259" key="6">
    <source>
        <dbReference type="Pfam" id="PF13873"/>
    </source>
</evidence>
<keyword evidence="3" id="KW-0805">Transcription regulation</keyword>
<dbReference type="InterPro" id="IPR028002">
    <property type="entry name" value="Myb_DNA-bind_5"/>
</dbReference>
<reference evidence="7" key="1">
    <citation type="submission" date="2022-01" db="EMBL/GenBank/DDBJ databases">
        <authorList>
            <person name="King R."/>
        </authorList>
    </citation>
    <scope>NUCLEOTIDE SEQUENCE</scope>
</reference>